<feature type="region of interest" description="Disordered" evidence="1">
    <location>
        <begin position="396"/>
        <end position="471"/>
    </location>
</feature>
<evidence type="ECO:0000256" key="1">
    <source>
        <dbReference type="SAM" id="MobiDB-lite"/>
    </source>
</evidence>
<dbReference type="PANTHER" id="PTHR39639:SF1">
    <property type="entry name" value="DUF262 DOMAIN-CONTAINING PROTEIN"/>
    <property type="match status" value="1"/>
</dbReference>
<evidence type="ECO:0000313" key="3">
    <source>
        <dbReference type="EMBL" id="KAF5366443.1"/>
    </source>
</evidence>
<evidence type="ECO:0000313" key="4">
    <source>
        <dbReference type="Proteomes" id="UP000559256"/>
    </source>
</evidence>
<feature type="compositionally biased region" description="Basic and acidic residues" evidence="1">
    <location>
        <begin position="254"/>
        <end position="266"/>
    </location>
</feature>
<protein>
    <recommendedName>
        <fullName evidence="2">GmrSD restriction endonucleases N-terminal domain-containing protein</fullName>
    </recommendedName>
</protein>
<keyword evidence="4" id="KW-1185">Reference proteome</keyword>
<sequence>MTTEAQQPKVEVVEGYQLHDALKPARQTSYTTKTLCEQIHSRDIHLEPEYQRDVVWPESKQIRLIDSILNNFYVPPVLFAVEYENGIEQKTCMDGKQRLTSISRFMNGKIPHHDLSTNQKLYFKYNPAAHPNSTKKVLLLPEKLRKDIKDERQRDIFQRVQLGMALTPAEKLHVISTPRANFIRSLLSLYVEGHTLGDPKLMPWDRTRGWDFRVITQTVFLMSRWNPETKSLAGAVSAGFQLLSAERWLLASDEREKKNGSHRDMGEGGSEEDELEDDVGGNLLGVSDDLAQNVRDTYDILGSLARTEGLNKVFHQVNKVSPIEMMCLSLLIFVHGVLPKGNTRLGLPLTLEQLSETIGNMQDDARATHKDIRMNVRVGTTMVEFIQKIRVTARVPPSLSPTPGPLPLASASTSSAPSHTHSGSDKDMSQHAVVPAALLPTTPTRRKRVDSTADPSSSKSVPERKIKIFKR</sequence>
<gene>
    <name evidence="3" type="ORF">D9758_009744</name>
</gene>
<dbReference type="InterPro" id="IPR004919">
    <property type="entry name" value="GmrSD_N"/>
</dbReference>
<feature type="region of interest" description="Disordered" evidence="1">
    <location>
        <begin position="254"/>
        <end position="278"/>
    </location>
</feature>
<organism evidence="3 4">
    <name type="scientific">Tetrapyrgos nigripes</name>
    <dbReference type="NCBI Taxonomy" id="182062"/>
    <lineage>
        <taxon>Eukaryota</taxon>
        <taxon>Fungi</taxon>
        <taxon>Dikarya</taxon>
        <taxon>Basidiomycota</taxon>
        <taxon>Agaricomycotina</taxon>
        <taxon>Agaricomycetes</taxon>
        <taxon>Agaricomycetidae</taxon>
        <taxon>Agaricales</taxon>
        <taxon>Marasmiineae</taxon>
        <taxon>Marasmiaceae</taxon>
        <taxon>Tetrapyrgos</taxon>
    </lineage>
</organism>
<feature type="domain" description="GmrSD restriction endonucleases N-terminal" evidence="2">
    <location>
        <begin position="38"/>
        <end position="149"/>
    </location>
</feature>
<feature type="compositionally biased region" description="Acidic residues" evidence="1">
    <location>
        <begin position="269"/>
        <end position="278"/>
    </location>
</feature>
<dbReference type="AlphaFoldDB" id="A0A8H5LR54"/>
<dbReference type="Pfam" id="PF03235">
    <property type="entry name" value="GmrSD_N"/>
    <property type="match status" value="1"/>
</dbReference>
<proteinExistence type="predicted"/>
<dbReference type="Proteomes" id="UP000559256">
    <property type="component" value="Unassembled WGS sequence"/>
</dbReference>
<dbReference type="OrthoDB" id="5419821at2759"/>
<dbReference type="EMBL" id="JAACJM010000023">
    <property type="protein sequence ID" value="KAF5366443.1"/>
    <property type="molecule type" value="Genomic_DNA"/>
</dbReference>
<feature type="compositionally biased region" description="Low complexity" evidence="1">
    <location>
        <begin position="407"/>
        <end position="421"/>
    </location>
</feature>
<feature type="compositionally biased region" description="Basic and acidic residues" evidence="1">
    <location>
        <begin position="461"/>
        <end position="471"/>
    </location>
</feature>
<evidence type="ECO:0000259" key="2">
    <source>
        <dbReference type="Pfam" id="PF03235"/>
    </source>
</evidence>
<accession>A0A8H5LR54</accession>
<comment type="caution">
    <text evidence="3">The sequence shown here is derived from an EMBL/GenBank/DDBJ whole genome shotgun (WGS) entry which is preliminary data.</text>
</comment>
<name>A0A8H5LR54_9AGAR</name>
<reference evidence="3 4" key="1">
    <citation type="journal article" date="2020" name="ISME J.">
        <title>Uncovering the hidden diversity of litter-decomposition mechanisms in mushroom-forming fungi.</title>
        <authorList>
            <person name="Floudas D."/>
            <person name="Bentzer J."/>
            <person name="Ahren D."/>
            <person name="Johansson T."/>
            <person name="Persson P."/>
            <person name="Tunlid A."/>
        </authorList>
    </citation>
    <scope>NUCLEOTIDE SEQUENCE [LARGE SCALE GENOMIC DNA]</scope>
    <source>
        <strain evidence="3 4">CBS 291.85</strain>
    </source>
</reference>
<dbReference type="PANTHER" id="PTHR39639">
    <property type="entry name" value="CHROMOSOME 16, WHOLE GENOME SHOTGUN SEQUENCE"/>
    <property type="match status" value="1"/>
</dbReference>